<comment type="caution">
    <text evidence="1">The sequence shown here is derived from an EMBL/GenBank/DDBJ whole genome shotgun (WGS) entry which is preliminary data.</text>
</comment>
<protein>
    <submittedName>
        <fullName evidence="1">Uncharacterized protein</fullName>
    </submittedName>
</protein>
<dbReference type="AlphaFoldDB" id="A0A7W5VAE7"/>
<sequence length="35" mass="4442">MRKDRDWKINPMWIQVVIRTAIAIVNWWWRDQQGM</sequence>
<dbReference type="EMBL" id="JACIBV010000001">
    <property type="protein sequence ID" value="MBB3728115.1"/>
    <property type="molecule type" value="Genomic_DNA"/>
</dbReference>
<evidence type="ECO:0000313" key="1">
    <source>
        <dbReference type="EMBL" id="MBB3728115.1"/>
    </source>
</evidence>
<name>A0A7W5VAE7_9ACTN</name>
<evidence type="ECO:0000313" key="2">
    <source>
        <dbReference type="Proteomes" id="UP000579945"/>
    </source>
</evidence>
<keyword evidence="2" id="KW-1185">Reference proteome</keyword>
<dbReference type="Proteomes" id="UP000579945">
    <property type="component" value="Unassembled WGS sequence"/>
</dbReference>
<reference evidence="1 2" key="1">
    <citation type="submission" date="2020-08" db="EMBL/GenBank/DDBJ databases">
        <title>Sequencing the genomes of 1000 actinobacteria strains.</title>
        <authorList>
            <person name="Klenk H.-P."/>
        </authorList>
    </citation>
    <scope>NUCLEOTIDE SEQUENCE [LARGE SCALE GENOMIC DNA]</scope>
    <source>
        <strain evidence="1 2">DSM 44320</strain>
    </source>
</reference>
<accession>A0A7W5VAE7</accession>
<organism evidence="1 2">
    <name type="scientific">Nonomuraea dietziae</name>
    <dbReference type="NCBI Taxonomy" id="65515"/>
    <lineage>
        <taxon>Bacteria</taxon>
        <taxon>Bacillati</taxon>
        <taxon>Actinomycetota</taxon>
        <taxon>Actinomycetes</taxon>
        <taxon>Streptosporangiales</taxon>
        <taxon>Streptosporangiaceae</taxon>
        <taxon>Nonomuraea</taxon>
    </lineage>
</organism>
<gene>
    <name evidence="1" type="ORF">FHR33_003975</name>
</gene>
<proteinExistence type="predicted"/>